<dbReference type="STRING" id="1297742.A176_001176"/>
<accession>A0A0H4WNA3</accession>
<protein>
    <submittedName>
        <fullName evidence="1">Uncharacterized protein</fullName>
    </submittedName>
</protein>
<keyword evidence="2" id="KW-1185">Reference proteome</keyword>
<reference evidence="1 2" key="1">
    <citation type="journal article" date="2016" name="PLoS ONE">
        <title>Complete Genome Sequence and Comparative Genomics of a Novel Myxobacterium Myxococcus hansupus.</title>
        <authorList>
            <person name="Sharma G."/>
            <person name="Narwani T."/>
            <person name="Subramanian S."/>
        </authorList>
    </citation>
    <scope>NUCLEOTIDE SEQUENCE [LARGE SCALE GENOMIC DNA]</scope>
    <source>
        <strain evidence="2">mixupus</strain>
    </source>
</reference>
<name>A0A0H4WNA3_9BACT</name>
<proteinExistence type="predicted"/>
<evidence type="ECO:0000313" key="2">
    <source>
        <dbReference type="Proteomes" id="UP000009026"/>
    </source>
</evidence>
<dbReference type="RefSeq" id="WP_002637929.1">
    <property type="nucleotide sequence ID" value="NZ_CP012109.1"/>
</dbReference>
<dbReference type="KEGG" id="mym:A176_001176"/>
<gene>
    <name evidence="1" type="ORF">A176_001176</name>
</gene>
<dbReference type="Proteomes" id="UP000009026">
    <property type="component" value="Chromosome"/>
</dbReference>
<dbReference type="AlphaFoldDB" id="A0A0H4WNA3"/>
<evidence type="ECO:0000313" key="1">
    <source>
        <dbReference type="EMBL" id="AKQ64264.1"/>
    </source>
</evidence>
<dbReference type="EMBL" id="CP012109">
    <property type="protein sequence ID" value="AKQ64264.1"/>
    <property type="molecule type" value="Genomic_DNA"/>
</dbReference>
<dbReference type="PATRIC" id="fig|1297742.4.peg.1194"/>
<sequence>MQEKVAVTTAVIELSLFRKQSVCAVWTLHVPLGQLALAAASAASVARPQAAGQLKEDAAPEAVRRWLSQVHGVPQ</sequence>
<organism evidence="1 2">
    <name type="scientific">Pseudomyxococcus hansupus</name>
    <dbReference type="NCBI Taxonomy" id="1297742"/>
    <lineage>
        <taxon>Bacteria</taxon>
        <taxon>Pseudomonadati</taxon>
        <taxon>Myxococcota</taxon>
        <taxon>Myxococcia</taxon>
        <taxon>Myxococcales</taxon>
        <taxon>Cystobacterineae</taxon>
        <taxon>Myxococcaceae</taxon>
        <taxon>Pseudomyxococcus</taxon>
    </lineage>
</organism>